<dbReference type="EMBL" id="CAJPDS010000053">
    <property type="protein sequence ID" value="CAF9929795.1"/>
    <property type="molecule type" value="Genomic_DNA"/>
</dbReference>
<proteinExistence type="inferred from homology"/>
<dbReference type="GO" id="GO:0140359">
    <property type="term" value="F:ABC-type transporter activity"/>
    <property type="evidence" value="ECO:0007669"/>
    <property type="project" value="InterPro"/>
</dbReference>
<dbReference type="InterPro" id="IPR003439">
    <property type="entry name" value="ABC_transporter-like_ATP-bd"/>
</dbReference>
<dbReference type="InterPro" id="IPR027417">
    <property type="entry name" value="P-loop_NTPase"/>
</dbReference>
<feature type="region of interest" description="Disordered" evidence="9">
    <location>
        <begin position="1"/>
        <end position="24"/>
    </location>
</feature>
<evidence type="ECO:0000256" key="7">
    <source>
        <dbReference type="ARBA" id="ARBA00022989"/>
    </source>
</evidence>
<evidence type="ECO:0000256" key="8">
    <source>
        <dbReference type="ARBA" id="ARBA00023136"/>
    </source>
</evidence>
<keyword evidence="13" id="KW-1185">Reference proteome</keyword>
<evidence type="ECO:0000259" key="11">
    <source>
        <dbReference type="PROSITE" id="PS50893"/>
    </source>
</evidence>
<evidence type="ECO:0000256" key="1">
    <source>
        <dbReference type="ARBA" id="ARBA00004141"/>
    </source>
</evidence>
<keyword evidence="7 10" id="KW-1133">Transmembrane helix</keyword>
<evidence type="ECO:0000256" key="4">
    <source>
        <dbReference type="ARBA" id="ARBA00022692"/>
    </source>
</evidence>
<dbReference type="Proteomes" id="UP000664521">
    <property type="component" value="Unassembled WGS sequence"/>
</dbReference>
<dbReference type="GO" id="GO:0016020">
    <property type="term" value="C:membrane"/>
    <property type="evidence" value="ECO:0007669"/>
    <property type="project" value="UniProtKB-SubCell"/>
</dbReference>
<dbReference type="Pfam" id="PF00005">
    <property type="entry name" value="ABC_tran"/>
    <property type="match status" value="2"/>
</dbReference>
<feature type="transmembrane region" description="Helical" evidence="10">
    <location>
        <begin position="1219"/>
        <end position="1239"/>
    </location>
</feature>
<dbReference type="Gene3D" id="3.40.50.300">
    <property type="entry name" value="P-loop containing nucleotide triphosphate hydrolases"/>
    <property type="match status" value="2"/>
</dbReference>
<dbReference type="CDD" id="cd03233">
    <property type="entry name" value="ABCG_PDR_domain1"/>
    <property type="match status" value="1"/>
</dbReference>
<feature type="transmembrane region" description="Helical" evidence="10">
    <location>
        <begin position="571"/>
        <end position="590"/>
    </location>
</feature>
<dbReference type="PROSITE" id="PS50893">
    <property type="entry name" value="ABC_TRANSPORTER_2"/>
    <property type="match status" value="2"/>
</dbReference>
<protein>
    <recommendedName>
        <fullName evidence="11">ABC transporter domain-containing protein</fullName>
    </recommendedName>
</protein>
<feature type="domain" description="ABC transporter" evidence="11">
    <location>
        <begin position="92"/>
        <end position="336"/>
    </location>
</feature>
<dbReference type="Pfam" id="PF01061">
    <property type="entry name" value="ABC2_membrane"/>
    <property type="match status" value="2"/>
</dbReference>
<name>A0A8H3IVI0_9LECA</name>
<sequence length="1396" mass="155837">MSSTSGSPLEKSSDTIDNDYETKSNWEGATGWENAMDAVAKLVSKFLASRVDTTSNSRADIVFEGLSVEGSGKGVQAVSTVQTVAKSALTLLNPLSYRRKPHHSRLLLTEFSGTIEAGEMLLVIGKPGSGCTTFLKALSNMRGEYKQIMGEVTYGGRSAKHMATMEAAEIAFCGEDDDHFPTLTVEETLRFAVKSRWGDKASRSQVNDVTGQLAKLVGLHHVLATQVGNAFIRGISGGERRRVSLAEVLATCPRILCLDNPTSGLDSSTAVEFLQMMRAFTDQSHCATAMSIYQGSDAILPLFEKVIVINSGRQIYYGPLTEAKAYFEGLGFMCSPSTTTTDFLNSMSADPDVRLVQELQEGRVPGTPADFESAFRSSSYWTAVQEAIQKSKSLPVQDYHGKTVYPLSLMQQIWQCARRQFRVLFTDYQTWRIEMLCIIIQSLVLGTLFRNQRHSTQSLFIFASSLFYSVLVPALQSMAEFQNTFAQRSLVLKHKRYQFYRPLAYAFGLVVTDLMWKIVVVAYNIPLYWLTNFQRTPSHFFIWFLTVYVEHICLSMFFRAIAILSPSVNKAILPVGVFFNSFVLYTGLYVPPPQMQVWLGWFRYCNPLHYAFESVMINEFTSVTYNCAPDDLAPAGPGYNDIANQVCAVVGSSPGQATLSGASYIKAQYGFETSNLWRNIGINAALFLAMAACTGFGMEIFKLPAGRLATVFYKKEPQEYQDSVVPKSDLPSEMEKGKSDETLQPIRPARSRRSTRNIVDQIHSKGHTFAWKNISLDIKTDHSRRRLLDGMDGWVKPGQMTALMGVSGAGKTTLLNTLAGRLTTGTLSGDLFLGGHPLPRSFSRYMGYVQQQDIHLPTQTVREALQITARLRRSTDITNAEKDAYVEKVIEMLEMEEIADAVIGIPGAGLNLEQRKRVTIGVELAAKPEILFLDEPSSGLDGQSALSIVLLLRKLADSGQSIICTIHQPAAELVEIFDSLILLVRGGKVAYDGPMGKACSEPLNYLSTYGRPCRPTENPAEYFLEVIGAGSRSTVTDDWAEIWQKSEIQEKRKQVLDELTSKPPTSDTSLSKYQGTYAAPLHVQLSVILRRTWFYYWRDPDYGTSKLLLHIGNSLLNSMSYLQSADDQRGAYNRVFSAFMALIIGPTLGLMIEPRFTSLREVFMQREKSSLTYHWTVFVVSAILVELPYSVFCSLIYWLLWYFPVGYFYTPSRAGYGFLMFQLFGVFATSLAQLCAAAMPNLQSSFMANGFFFMFCNTFAGTLSPQPVTPKGWSWYYKVSPLLYFGDGVTTNALQGLNLTCTGSQTSTFEPPPGMSCIDYAQNFLTAATGYLMNPDSNSGCEYCRYKNGSSYYIQYGYKFAHRHRNVGIFIGFIAFNYTLVIAMTYLTKMREWKKR</sequence>
<evidence type="ECO:0000313" key="12">
    <source>
        <dbReference type="EMBL" id="CAF9929795.1"/>
    </source>
</evidence>
<dbReference type="InterPro" id="IPR013525">
    <property type="entry name" value="ABC2_TM"/>
</dbReference>
<keyword evidence="3" id="KW-0813">Transport</keyword>
<feature type="transmembrane region" description="Helical" evidence="10">
    <location>
        <begin position="540"/>
        <end position="564"/>
    </location>
</feature>
<dbReference type="GO" id="GO:0016887">
    <property type="term" value="F:ATP hydrolysis activity"/>
    <property type="evidence" value="ECO:0007669"/>
    <property type="project" value="InterPro"/>
</dbReference>
<dbReference type="InterPro" id="IPR034001">
    <property type="entry name" value="ABCG_PDR_1"/>
</dbReference>
<organism evidence="12 13">
    <name type="scientific">Heterodermia speciosa</name>
    <dbReference type="NCBI Taxonomy" id="116794"/>
    <lineage>
        <taxon>Eukaryota</taxon>
        <taxon>Fungi</taxon>
        <taxon>Dikarya</taxon>
        <taxon>Ascomycota</taxon>
        <taxon>Pezizomycotina</taxon>
        <taxon>Lecanoromycetes</taxon>
        <taxon>OSLEUM clade</taxon>
        <taxon>Lecanoromycetidae</taxon>
        <taxon>Caliciales</taxon>
        <taxon>Physciaceae</taxon>
        <taxon>Heterodermia</taxon>
    </lineage>
</organism>
<gene>
    <name evidence="12" type="ORF">HETSPECPRED_007453</name>
</gene>
<comment type="similarity">
    <text evidence="2">Belongs to the ABC transporter superfamily. ABCG family. PDR (TC 3.A.1.205) subfamily.</text>
</comment>
<dbReference type="InterPro" id="IPR017871">
    <property type="entry name" value="ABC_transporter-like_CS"/>
</dbReference>
<feature type="transmembrane region" description="Helical" evidence="10">
    <location>
        <begin position="502"/>
        <end position="525"/>
    </location>
</feature>
<feature type="transmembrane region" description="Helical" evidence="10">
    <location>
        <begin position="1131"/>
        <end position="1152"/>
    </location>
</feature>
<dbReference type="CDD" id="cd03232">
    <property type="entry name" value="ABCG_PDR_domain2"/>
    <property type="match status" value="1"/>
</dbReference>
<evidence type="ECO:0000256" key="5">
    <source>
        <dbReference type="ARBA" id="ARBA00022741"/>
    </source>
</evidence>
<feature type="region of interest" description="Disordered" evidence="9">
    <location>
        <begin position="723"/>
        <end position="743"/>
    </location>
</feature>
<feature type="transmembrane region" description="Helical" evidence="10">
    <location>
        <begin position="1173"/>
        <end position="1199"/>
    </location>
</feature>
<keyword evidence="5" id="KW-0547">Nucleotide-binding</keyword>
<feature type="domain" description="ABC transporter" evidence="11">
    <location>
        <begin position="769"/>
        <end position="1011"/>
    </location>
</feature>
<feature type="transmembrane region" description="Helical" evidence="10">
    <location>
        <begin position="459"/>
        <end position="481"/>
    </location>
</feature>
<comment type="subcellular location">
    <subcellularLocation>
        <location evidence="1">Membrane</location>
        <topology evidence="1">Multi-pass membrane protein</topology>
    </subcellularLocation>
</comment>
<evidence type="ECO:0000256" key="10">
    <source>
        <dbReference type="SAM" id="Phobius"/>
    </source>
</evidence>
<keyword evidence="4 10" id="KW-0812">Transmembrane</keyword>
<comment type="caution">
    <text evidence="12">The sequence shown here is derived from an EMBL/GenBank/DDBJ whole genome shotgun (WGS) entry which is preliminary data.</text>
</comment>
<dbReference type="GO" id="GO:0005524">
    <property type="term" value="F:ATP binding"/>
    <property type="evidence" value="ECO:0007669"/>
    <property type="project" value="UniProtKB-KW"/>
</dbReference>
<dbReference type="PROSITE" id="PS00211">
    <property type="entry name" value="ABC_TRANSPORTER_1"/>
    <property type="match status" value="1"/>
</dbReference>
<dbReference type="Pfam" id="PF06422">
    <property type="entry name" value="PDR_CDR"/>
    <property type="match status" value="1"/>
</dbReference>
<feature type="transmembrane region" description="Helical" evidence="10">
    <location>
        <begin position="1367"/>
        <end position="1387"/>
    </location>
</feature>
<dbReference type="PANTHER" id="PTHR19241">
    <property type="entry name" value="ATP-BINDING CASSETTE TRANSPORTER"/>
    <property type="match status" value="1"/>
</dbReference>
<keyword evidence="8 10" id="KW-0472">Membrane</keyword>
<dbReference type="InterPro" id="IPR010929">
    <property type="entry name" value="PDR_CDR_ABC"/>
</dbReference>
<evidence type="ECO:0000256" key="9">
    <source>
        <dbReference type="SAM" id="MobiDB-lite"/>
    </source>
</evidence>
<dbReference type="SUPFAM" id="SSF52540">
    <property type="entry name" value="P-loop containing nucleoside triphosphate hydrolases"/>
    <property type="match status" value="2"/>
</dbReference>
<dbReference type="InterPro" id="IPR034003">
    <property type="entry name" value="ABCG_PDR_2"/>
</dbReference>
<reference evidence="12" key="1">
    <citation type="submission" date="2021-03" db="EMBL/GenBank/DDBJ databases">
        <authorList>
            <person name="Tagirdzhanova G."/>
        </authorList>
    </citation>
    <scope>NUCLEOTIDE SEQUENCE</scope>
</reference>
<dbReference type="InterPro" id="IPR003593">
    <property type="entry name" value="AAA+_ATPase"/>
</dbReference>
<dbReference type="OrthoDB" id="245989at2759"/>
<keyword evidence="6" id="KW-0067">ATP-binding</keyword>
<dbReference type="SMART" id="SM00382">
    <property type="entry name" value="AAA"/>
    <property type="match status" value="2"/>
</dbReference>
<accession>A0A8H3IVI0</accession>
<evidence type="ECO:0000313" key="13">
    <source>
        <dbReference type="Proteomes" id="UP000664521"/>
    </source>
</evidence>
<evidence type="ECO:0000256" key="6">
    <source>
        <dbReference type="ARBA" id="ARBA00022840"/>
    </source>
</evidence>
<evidence type="ECO:0000256" key="2">
    <source>
        <dbReference type="ARBA" id="ARBA00006012"/>
    </source>
</evidence>
<dbReference type="FunFam" id="3.40.50.300:FF:000054">
    <property type="entry name" value="ABC multidrug transporter atrF"/>
    <property type="match status" value="1"/>
</dbReference>
<evidence type="ECO:0000256" key="3">
    <source>
        <dbReference type="ARBA" id="ARBA00022448"/>
    </source>
</evidence>